<dbReference type="Pfam" id="PF17921">
    <property type="entry name" value="Integrase_H2C2"/>
    <property type="match status" value="1"/>
</dbReference>
<evidence type="ECO:0000313" key="3">
    <source>
        <dbReference type="Proteomes" id="UP001151760"/>
    </source>
</evidence>
<dbReference type="PANTHER" id="PTHR45835:SF99">
    <property type="entry name" value="CHROMO DOMAIN-CONTAINING PROTEIN-RELATED"/>
    <property type="match status" value="1"/>
</dbReference>
<sequence length="223" mass="26381">MKEENVLEENLRCMNKEFETRPDGTLCIEKRSWLPHLGGLRDLIMNESYKSKYSIHPGFDKMYLDLKKFYWWLNMKAEIATYWKWEKITTDFVTKLPRTTSGHDTIWVIVDRLTKYAHFLPIKETDSMEKLTRLYLKEVVSRHGVLVSILSDRDSRFTAHFWQSLQKALVELSYNNSYHTSIKATLFEALYGRKCWSLVCWTEVGDSQLTGPDIIHETTEKII</sequence>
<dbReference type="Proteomes" id="UP001151760">
    <property type="component" value="Unassembled WGS sequence"/>
</dbReference>
<name>A0ABQ5FCS7_9ASTR</name>
<organism evidence="2 3">
    <name type="scientific">Tanacetum coccineum</name>
    <dbReference type="NCBI Taxonomy" id="301880"/>
    <lineage>
        <taxon>Eukaryota</taxon>
        <taxon>Viridiplantae</taxon>
        <taxon>Streptophyta</taxon>
        <taxon>Embryophyta</taxon>
        <taxon>Tracheophyta</taxon>
        <taxon>Spermatophyta</taxon>
        <taxon>Magnoliopsida</taxon>
        <taxon>eudicotyledons</taxon>
        <taxon>Gunneridae</taxon>
        <taxon>Pentapetalae</taxon>
        <taxon>asterids</taxon>
        <taxon>campanulids</taxon>
        <taxon>Asterales</taxon>
        <taxon>Asteraceae</taxon>
        <taxon>Asteroideae</taxon>
        <taxon>Anthemideae</taxon>
        <taxon>Anthemidinae</taxon>
        <taxon>Tanacetum</taxon>
    </lineage>
</organism>
<reference evidence="2" key="1">
    <citation type="journal article" date="2022" name="Int. J. Mol. Sci.">
        <title>Draft Genome of Tanacetum Coccineum: Genomic Comparison of Closely Related Tanacetum-Family Plants.</title>
        <authorList>
            <person name="Yamashiro T."/>
            <person name="Shiraishi A."/>
            <person name="Nakayama K."/>
            <person name="Satake H."/>
        </authorList>
    </citation>
    <scope>NUCLEOTIDE SEQUENCE</scope>
</reference>
<evidence type="ECO:0000259" key="1">
    <source>
        <dbReference type="Pfam" id="PF17921"/>
    </source>
</evidence>
<dbReference type="Gene3D" id="3.30.420.10">
    <property type="entry name" value="Ribonuclease H-like superfamily/Ribonuclease H"/>
    <property type="match status" value="1"/>
</dbReference>
<dbReference type="InterPro" id="IPR036397">
    <property type="entry name" value="RNaseH_sf"/>
</dbReference>
<accession>A0ABQ5FCS7</accession>
<proteinExistence type="predicted"/>
<dbReference type="InterPro" id="IPR041588">
    <property type="entry name" value="Integrase_H2C2"/>
</dbReference>
<dbReference type="InterPro" id="IPR012337">
    <property type="entry name" value="RNaseH-like_sf"/>
</dbReference>
<dbReference type="GO" id="GO:0003964">
    <property type="term" value="F:RNA-directed DNA polymerase activity"/>
    <property type="evidence" value="ECO:0007669"/>
    <property type="project" value="UniProtKB-KW"/>
</dbReference>
<dbReference type="EMBL" id="BQNB010017250">
    <property type="protein sequence ID" value="GJT61004.1"/>
    <property type="molecule type" value="Genomic_DNA"/>
</dbReference>
<reference evidence="2" key="2">
    <citation type="submission" date="2022-01" db="EMBL/GenBank/DDBJ databases">
        <authorList>
            <person name="Yamashiro T."/>
            <person name="Shiraishi A."/>
            <person name="Satake H."/>
            <person name="Nakayama K."/>
        </authorList>
    </citation>
    <scope>NUCLEOTIDE SEQUENCE</scope>
</reference>
<keyword evidence="2" id="KW-0548">Nucleotidyltransferase</keyword>
<keyword evidence="2" id="KW-0808">Transferase</keyword>
<keyword evidence="2" id="KW-0695">RNA-directed DNA polymerase</keyword>
<gene>
    <name evidence="2" type="ORF">Tco_1004537</name>
</gene>
<feature type="domain" description="Integrase zinc-binding" evidence="1">
    <location>
        <begin position="40"/>
        <end position="83"/>
    </location>
</feature>
<dbReference type="SUPFAM" id="SSF53098">
    <property type="entry name" value="Ribonuclease H-like"/>
    <property type="match status" value="1"/>
</dbReference>
<comment type="caution">
    <text evidence="2">The sequence shown here is derived from an EMBL/GenBank/DDBJ whole genome shotgun (WGS) entry which is preliminary data.</text>
</comment>
<evidence type="ECO:0000313" key="2">
    <source>
        <dbReference type="EMBL" id="GJT61004.1"/>
    </source>
</evidence>
<dbReference type="Gene3D" id="1.10.340.70">
    <property type="match status" value="1"/>
</dbReference>
<dbReference type="PANTHER" id="PTHR45835">
    <property type="entry name" value="YALI0A06105P"/>
    <property type="match status" value="1"/>
</dbReference>
<protein>
    <submittedName>
        <fullName evidence="2">Reverse transcriptase domain-containing protein</fullName>
    </submittedName>
</protein>
<keyword evidence="3" id="KW-1185">Reference proteome</keyword>